<dbReference type="Gene3D" id="3.40.109.10">
    <property type="entry name" value="NADH Oxidase"/>
    <property type="match status" value="1"/>
</dbReference>
<evidence type="ECO:0000256" key="1">
    <source>
        <dbReference type="ARBA" id="ARBA00007118"/>
    </source>
</evidence>
<name>A0A3N1CYW8_9ACTN</name>
<organism evidence="4 5">
    <name type="scientific">Actinocorallia herbida</name>
    <dbReference type="NCBI Taxonomy" id="58109"/>
    <lineage>
        <taxon>Bacteria</taxon>
        <taxon>Bacillati</taxon>
        <taxon>Actinomycetota</taxon>
        <taxon>Actinomycetes</taxon>
        <taxon>Streptosporangiales</taxon>
        <taxon>Thermomonosporaceae</taxon>
        <taxon>Actinocorallia</taxon>
    </lineage>
</organism>
<dbReference type="RefSeq" id="WP_123665879.1">
    <property type="nucleotide sequence ID" value="NZ_RJKE01000001.1"/>
</dbReference>
<keyword evidence="5" id="KW-1185">Reference proteome</keyword>
<proteinExistence type="inferred from homology"/>
<dbReference type="SUPFAM" id="SSF55469">
    <property type="entry name" value="FMN-dependent nitroreductase-like"/>
    <property type="match status" value="1"/>
</dbReference>
<evidence type="ECO:0000313" key="4">
    <source>
        <dbReference type="EMBL" id="ROO86481.1"/>
    </source>
</evidence>
<accession>A0A3N1CYW8</accession>
<dbReference type="PANTHER" id="PTHR43673">
    <property type="entry name" value="NAD(P)H NITROREDUCTASE YDGI-RELATED"/>
    <property type="match status" value="1"/>
</dbReference>
<comment type="caution">
    <text evidence="4">The sequence shown here is derived from an EMBL/GenBank/DDBJ whole genome shotgun (WGS) entry which is preliminary data.</text>
</comment>
<dbReference type="PANTHER" id="PTHR43673:SF10">
    <property type="entry name" value="NADH DEHYDROGENASE_NAD(P)H NITROREDUCTASE XCC3605-RELATED"/>
    <property type="match status" value="1"/>
</dbReference>
<dbReference type="GO" id="GO:0016491">
    <property type="term" value="F:oxidoreductase activity"/>
    <property type="evidence" value="ECO:0007669"/>
    <property type="project" value="UniProtKB-KW"/>
</dbReference>
<dbReference type="InterPro" id="IPR029479">
    <property type="entry name" value="Nitroreductase"/>
</dbReference>
<evidence type="ECO:0000259" key="3">
    <source>
        <dbReference type="Pfam" id="PF00881"/>
    </source>
</evidence>
<dbReference type="Proteomes" id="UP000272400">
    <property type="component" value="Unassembled WGS sequence"/>
</dbReference>
<comment type="similarity">
    <text evidence="1">Belongs to the nitroreductase family.</text>
</comment>
<feature type="domain" description="Nitroreductase" evidence="3">
    <location>
        <begin position="21"/>
        <end position="196"/>
    </location>
</feature>
<reference evidence="4 5" key="1">
    <citation type="submission" date="2018-11" db="EMBL/GenBank/DDBJ databases">
        <title>Sequencing the genomes of 1000 actinobacteria strains.</title>
        <authorList>
            <person name="Klenk H.-P."/>
        </authorList>
    </citation>
    <scope>NUCLEOTIDE SEQUENCE [LARGE SCALE GENOMIC DNA]</scope>
    <source>
        <strain evidence="4 5">DSM 44254</strain>
    </source>
</reference>
<dbReference type="Pfam" id="PF00881">
    <property type="entry name" value="Nitroreductase"/>
    <property type="match status" value="1"/>
</dbReference>
<protein>
    <submittedName>
        <fullName evidence="4">Nitroreductase</fullName>
    </submittedName>
</protein>
<dbReference type="EMBL" id="RJKE01000001">
    <property type="protein sequence ID" value="ROO86481.1"/>
    <property type="molecule type" value="Genomic_DNA"/>
</dbReference>
<dbReference type="AlphaFoldDB" id="A0A3N1CYW8"/>
<keyword evidence="2" id="KW-0560">Oxidoreductase</keyword>
<evidence type="ECO:0000313" key="5">
    <source>
        <dbReference type="Proteomes" id="UP000272400"/>
    </source>
</evidence>
<dbReference type="InterPro" id="IPR000415">
    <property type="entry name" value="Nitroreductase-like"/>
</dbReference>
<dbReference type="CDD" id="cd02062">
    <property type="entry name" value="Nitro_FMN_reductase"/>
    <property type="match status" value="1"/>
</dbReference>
<gene>
    <name evidence="4" type="ORF">EDD29_4052</name>
</gene>
<sequence length="228" mass="24911">MTAFDNDAVLPLTGLDLLTTTRAVRKRLDTTRPVSRDALRECVRIALQAPAGSNNVSIRYLIVDDPELIAKLGALYQAGFDVYRGLDGIYIGSIHKDDPAEAAQQARTAASAEDLAEKMPHMPAIVIGCVEGVTRPENMPGWVTASMHASAMPALWSFMLAARLHGLGTCWTSVHLQQEQAAAELLGIPYDTVSQLMLTPVAHYTGDTFQPVTRPDPDTLIHWNRWGH</sequence>
<evidence type="ECO:0000256" key="2">
    <source>
        <dbReference type="ARBA" id="ARBA00023002"/>
    </source>
</evidence>
<dbReference type="OrthoDB" id="3774920at2"/>